<sequence length="176" mass="20440">MFFSAENLHCLMNFEGYSKTANQLYKHKYTYSNFVDLFSKVAITCPLHGEFERIGIYHIYGDECPAYQHGKKRIYYNYVMQSENIIKIGRSANVFARMSELSFDLGRTCLLHNVLSYSSRREAWDSERFAHSMFKQFNTPPFDLKFAGSSEFFKIAPSMACNALLISGGKLVYEHR</sequence>
<dbReference type="InterPro" id="IPR018306">
    <property type="entry name" value="Phage_T5_Orf172_DNA-bd"/>
</dbReference>
<dbReference type="Proteomes" id="UP000236163">
    <property type="component" value="Unassembled WGS sequence"/>
</dbReference>
<dbReference type="Pfam" id="PF10544">
    <property type="entry name" value="T5orf172"/>
    <property type="match status" value="1"/>
</dbReference>
<evidence type="ECO:0000313" key="3">
    <source>
        <dbReference type="Proteomes" id="UP000236163"/>
    </source>
</evidence>
<gene>
    <name evidence="2" type="ORF">RK55_017600</name>
</gene>
<evidence type="ECO:0000259" key="1">
    <source>
        <dbReference type="Pfam" id="PF10544"/>
    </source>
</evidence>
<feature type="domain" description="Bacteriophage T5 Orf172 DNA-binding" evidence="1">
    <location>
        <begin position="76"/>
        <end position="158"/>
    </location>
</feature>
<evidence type="ECO:0000313" key="2">
    <source>
        <dbReference type="EMBL" id="PNO34812.1"/>
    </source>
</evidence>
<name>A0A2K0JHT5_SALHO</name>
<comment type="caution">
    <text evidence="2">The sequence shown here is derived from an EMBL/GenBank/DDBJ whole genome shotgun (WGS) entry which is preliminary data.</text>
</comment>
<dbReference type="AlphaFoldDB" id="A0A2K0JHT5"/>
<organism evidence="2 3">
    <name type="scientific">Salmonella enterica subsp. houtenae serovar 50:g,z51:-</name>
    <dbReference type="NCBI Taxonomy" id="1173947"/>
    <lineage>
        <taxon>Bacteria</taxon>
        <taxon>Pseudomonadati</taxon>
        <taxon>Pseudomonadota</taxon>
        <taxon>Gammaproteobacteria</taxon>
        <taxon>Enterobacterales</taxon>
        <taxon>Enterobacteriaceae</taxon>
        <taxon>Salmonella</taxon>
    </lineage>
</organism>
<reference evidence="3" key="1">
    <citation type="submission" date="2017-12" db="EMBL/GenBank/DDBJ databases">
        <title>FDA dAtabase for Regulatory Grade micrObial Sequences (FDA-ARGOS): Supporting development and validation of Infectious Disease Dx tests.</title>
        <authorList>
            <person name="Sichtig H."/>
            <person name="Tallon L."/>
            <person name="Sadzewicz L."/>
            <person name="Sengamalay N."/>
            <person name="Nagaraj S."/>
            <person name="Vavikolanu K."/>
            <person name="Aluvathingal J."/>
            <person name="Nadendla S."/>
            <person name="Pirone D.C."/>
            <person name="Hoffman M."/>
            <person name="Muruvanda T."/>
            <person name="Allard M."/>
            <person name="Evans P."/>
        </authorList>
    </citation>
    <scope>NUCLEOTIDE SEQUENCE [LARGE SCALE GENOMIC DNA]</scope>
    <source>
        <strain evidence="3">FDAARGOS_55</strain>
    </source>
</reference>
<dbReference type="EMBL" id="JWSP02000004">
    <property type="protein sequence ID" value="PNO34812.1"/>
    <property type="molecule type" value="Genomic_DNA"/>
</dbReference>
<protein>
    <recommendedName>
        <fullName evidence="1">Bacteriophage T5 Orf172 DNA-binding domain-containing protein</fullName>
    </recommendedName>
</protein>
<proteinExistence type="predicted"/>
<accession>A0A2K0JHT5</accession>